<dbReference type="Proteomes" id="UP000887565">
    <property type="component" value="Unplaced"/>
</dbReference>
<name>A0A915LBL4_ROMCU</name>
<evidence type="ECO:0000313" key="2">
    <source>
        <dbReference type="WBParaSite" id="nRc.2.0.1.t47171-RA"/>
    </source>
</evidence>
<protein>
    <submittedName>
        <fullName evidence="2">Uncharacterized protein</fullName>
    </submittedName>
</protein>
<keyword evidence="1" id="KW-1185">Reference proteome</keyword>
<proteinExistence type="predicted"/>
<accession>A0A915LBL4</accession>
<dbReference type="WBParaSite" id="nRc.2.0.1.t47171-RA">
    <property type="protein sequence ID" value="nRc.2.0.1.t47171-RA"/>
    <property type="gene ID" value="nRc.2.0.1.g47171"/>
</dbReference>
<sequence>MLTSEEYYQEDFDYVGNPAISRALNDSTGENDDVEDVCYSRDLLDLEREVVAQLSAQGMYVGSQITCHKQITPQWISCNEDQFVFEDVIEANNLFESESRTDKNFDQCLIESGYENKKSKPVNSFCCAMM</sequence>
<organism evidence="1 2">
    <name type="scientific">Romanomermis culicivorax</name>
    <name type="common">Nematode worm</name>
    <dbReference type="NCBI Taxonomy" id="13658"/>
    <lineage>
        <taxon>Eukaryota</taxon>
        <taxon>Metazoa</taxon>
        <taxon>Ecdysozoa</taxon>
        <taxon>Nematoda</taxon>
        <taxon>Enoplea</taxon>
        <taxon>Dorylaimia</taxon>
        <taxon>Mermithida</taxon>
        <taxon>Mermithoidea</taxon>
        <taxon>Mermithidae</taxon>
        <taxon>Romanomermis</taxon>
    </lineage>
</organism>
<evidence type="ECO:0000313" key="1">
    <source>
        <dbReference type="Proteomes" id="UP000887565"/>
    </source>
</evidence>
<reference evidence="2" key="1">
    <citation type="submission" date="2022-11" db="UniProtKB">
        <authorList>
            <consortium name="WormBaseParasite"/>
        </authorList>
    </citation>
    <scope>IDENTIFICATION</scope>
</reference>
<dbReference type="AlphaFoldDB" id="A0A915LBL4"/>